<name>X1B8U1_9ZZZZ</name>
<proteinExistence type="predicted"/>
<dbReference type="AlphaFoldDB" id="X1B8U1"/>
<protein>
    <recommendedName>
        <fullName evidence="2">CoA activase</fullName>
    </recommendedName>
</protein>
<evidence type="ECO:0008006" key="2">
    <source>
        <dbReference type="Google" id="ProtNLM"/>
    </source>
</evidence>
<organism evidence="1">
    <name type="scientific">marine sediment metagenome</name>
    <dbReference type="NCBI Taxonomy" id="412755"/>
    <lineage>
        <taxon>unclassified sequences</taxon>
        <taxon>metagenomes</taxon>
        <taxon>ecological metagenomes</taxon>
    </lineage>
</organism>
<dbReference type="PANTHER" id="PTHR32329:SF2">
    <property type="entry name" value="BIFUNCTIONAL PROTEIN [INCLUDES 2-HYDROXYACYL-COA DEHYDRATASE (N-TER) AND ITS ACTIVATOR DOMAIN (C_TERM)"/>
    <property type="match status" value="1"/>
</dbReference>
<dbReference type="InterPro" id="IPR051805">
    <property type="entry name" value="Dehydratase_Activator_Redct"/>
</dbReference>
<accession>X1B8U1</accession>
<feature type="non-terminal residue" evidence="1">
    <location>
        <position position="259"/>
    </location>
</feature>
<evidence type="ECO:0000313" key="1">
    <source>
        <dbReference type="EMBL" id="GAG92204.1"/>
    </source>
</evidence>
<dbReference type="PANTHER" id="PTHR32329">
    <property type="entry name" value="BIFUNCTIONAL PROTEIN [INCLUDES 2-HYDROXYACYL-COA DEHYDRATASE (N-TER) AND ITS ACTIVATOR DOMAIN (C_TERM)-RELATED"/>
    <property type="match status" value="1"/>
</dbReference>
<comment type="caution">
    <text evidence="1">The sequence shown here is derived from an EMBL/GenBank/DDBJ whole genome shotgun (WGS) entry which is preliminary data.</text>
</comment>
<reference evidence="1" key="1">
    <citation type="journal article" date="2014" name="Front. Microbiol.">
        <title>High frequency of phylogenetically diverse reductive dehalogenase-homologous genes in deep subseafloor sedimentary metagenomes.</title>
        <authorList>
            <person name="Kawai M."/>
            <person name="Futagami T."/>
            <person name="Toyoda A."/>
            <person name="Takaki Y."/>
            <person name="Nishi S."/>
            <person name="Hori S."/>
            <person name="Arai W."/>
            <person name="Tsubouchi T."/>
            <person name="Morono Y."/>
            <person name="Uchiyama I."/>
            <person name="Ito T."/>
            <person name="Fujiyama A."/>
            <person name="Inagaki F."/>
            <person name="Takami H."/>
        </authorList>
    </citation>
    <scope>NUCLEOTIDE SEQUENCE</scope>
    <source>
        <strain evidence="1">Expedition CK06-06</strain>
    </source>
</reference>
<dbReference type="EMBL" id="BART01026041">
    <property type="protein sequence ID" value="GAG92204.1"/>
    <property type="molecule type" value="Genomic_DNA"/>
</dbReference>
<gene>
    <name evidence="1" type="ORF">S01H4_46574</name>
</gene>
<sequence length="259" mass="29647">MNRIGAHLLAGVFRGFGTNAKVIETYEGLDLGKEFTSGKECFPCIVTLGDILLFMKKERERLGNRFNPENYIYFMPESDGPCRFGMYNKYHRIVLDSLPGLDKVKIATLSSEDAYSLSGLIEKEKIQDFRKAAWLSIVTGDILDRLLWRIRPYEREEGMTDRFIDEAMERMTESFSKHSSGKDLSCILNDLVEIVCEAKKIIDPHIPKKPLIGVVGEIYVRTHLKSNQDTIRTLENYGAEAINASIAEWINYTTYDQVR</sequence>